<dbReference type="GO" id="GO:0005506">
    <property type="term" value="F:iron ion binding"/>
    <property type="evidence" value="ECO:0007669"/>
    <property type="project" value="InterPro"/>
</dbReference>
<dbReference type="GO" id="GO:0008395">
    <property type="term" value="F:steroid hydroxylase activity"/>
    <property type="evidence" value="ECO:0007669"/>
    <property type="project" value="TreeGrafter"/>
</dbReference>
<dbReference type="GeneID" id="43597219"/>
<sequence length="223" mass="25257">MLDPHGMYKYALKMSSQGRPVKLRVGPVGIYILFGPKSIKMIFKNSKVLSKEDSSLMIFRGSGMTQEDMQIFEIDKSGPGRHQFVEVSEERRVWKRTHDLRGTHLANGHLVNALTCKFIGEFISELGKLPIGQAKTSSLYDFFKKARFVASEKSLVGTEIFRLNLDLVETYLDYDDSFLLMAIGLPEILYWKGHAARDRMLNAAKKWIKSASQNFDGKNVDAG</sequence>
<dbReference type="AlphaFoldDB" id="A0A370TN43"/>
<keyword evidence="6" id="KW-1185">Reference proteome</keyword>
<proteinExistence type="inferred from homology"/>
<dbReference type="STRING" id="2656787.A0A370TN43"/>
<comment type="similarity">
    <text evidence="1">Belongs to the cytochrome P450 family.</text>
</comment>
<dbReference type="PANTHER" id="PTHR24304:SF2">
    <property type="entry name" value="24-HYDROXYCHOLESTEROL 7-ALPHA-HYDROXYLASE"/>
    <property type="match status" value="1"/>
</dbReference>
<dbReference type="EMBL" id="NPIC01000003">
    <property type="protein sequence ID" value="RDL36937.1"/>
    <property type="molecule type" value="Genomic_DNA"/>
</dbReference>
<evidence type="ECO:0000256" key="1">
    <source>
        <dbReference type="ARBA" id="ARBA00010617"/>
    </source>
</evidence>
<dbReference type="PANTHER" id="PTHR24304">
    <property type="entry name" value="CYTOCHROME P450 FAMILY 7"/>
    <property type="match status" value="1"/>
</dbReference>
<organism evidence="5 6">
    <name type="scientific">Venustampulla echinocandica</name>
    <dbReference type="NCBI Taxonomy" id="2656787"/>
    <lineage>
        <taxon>Eukaryota</taxon>
        <taxon>Fungi</taxon>
        <taxon>Dikarya</taxon>
        <taxon>Ascomycota</taxon>
        <taxon>Pezizomycotina</taxon>
        <taxon>Leotiomycetes</taxon>
        <taxon>Helotiales</taxon>
        <taxon>Pleuroascaceae</taxon>
        <taxon>Venustampulla</taxon>
    </lineage>
</organism>
<accession>A0A370TN43</accession>
<dbReference type="InterPro" id="IPR050529">
    <property type="entry name" value="CYP450_sterol_14alpha_dmase"/>
</dbReference>
<evidence type="ECO:0000313" key="6">
    <source>
        <dbReference type="Proteomes" id="UP000254866"/>
    </source>
</evidence>
<keyword evidence="4" id="KW-0408">Iron</keyword>
<dbReference type="OrthoDB" id="3366823at2759"/>
<dbReference type="SUPFAM" id="SSF48264">
    <property type="entry name" value="Cytochrome P450"/>
    <property type="match status" value="1"/>
</dbReference>
<evidence type="ECO:0000256" key="3">
    <source>
        <dbReference type="ARBA" id="ARBA00022723"/>
    </source>
</evidence>
<comment type="caution">
    <text evidence="5">The sequence shown here is derived from an EMBL/GenBank/DDBJ whole genome shotgun (WGS) entry which is preliminary data.</text>
</comment>
<reference evidence="5 6" key="1">
    <citation type="journal article" date="2018" name="IMA Fungus">
        <title>IMA Genome-F 9: Draft genome sequence of Annulohypoxylon stygium, Aspergillus mulundensis, Berkeleyomyces basicola (syn. Thielaviopsis basicola), Ceratocystis smalleyi, two Cercospora beticola strains, Coleophoma cylindrospora, Fusarium fracticaudum, Phialophora cf. hyalina, and Morchella septimelata.</title>
        <authorList>
            <person name="Wingfield B.D."/>
            <person name="Bills G.F."/>
            <person name="Dong Y."/>
            <person name="Huang W."/>
            <person name="Nel W.J."/>
            <person name="Swalarsk-Parry B.S."/>
            <person name="Vaghefi N."/>
            <person name="Wilken P.M."/>
            <person name="An Z."/>
            <person name="de Beer Z.W."/>
            <person name="De Vos L."/>
            <person name="Chen L."/>
            <person name="Duong T.A."/>
            <person name="Gao Y."/>
            <person name="Hammerbacher A."/>
            <person name="Kikkert J.R."/>
            <person name="Li Y."/>
            <person name="Li H."/>
            <person name="Li K."/>
            <person name="Li Q."/>
            <person name="Liu X."/>
            <person name="Ma X."/>
            <person name="Naidoo K."/>
            <person name="Pethybridge S.J."/>
            <person name="Sun J."/>
            <person name="Steenkamp E.T."/>
            <person name="van der Nest M.A."/>
            <person name="van Wyk S."/>
            <person name="Wingfield M.J."/>
            <person name="Xiong C."/>
            <person name="Yue Q."/>
            <person name="Zhang X."/>
        </authorList>
    </citation>
    <scope>NUCLEOTIDE SEQUENCE [LARGE SCALE GENOMIC DNA]</scope>
    <source>
        <strain evidence="5 6">BP 5553</strain>
    </source>
</reference>
<evidence type="ECO:0000313" key="5">
    <source>
        <dbReference type="EMBL" id="RDL36937.1"/>
    </source>
</evidence>
<dbReference type="GO" id="GO:0016705">
    <property type="term" value="F:oxidoreductase activity, acting on paired donors, with incorporation or reduction of molecular oxygen"/>
    <property type="evidence" value="ECO:0007669"/>
    <property type="project" value="InterPro"/>
</dbReference>
<name>A0A370TN43_9HELO</name>
<protein>
    <submittedName>
        <fullName evidence="5">Uncharacterized protein</fullName>
    </submittedName>
</protein>
<keyword evidence="2" id="KW-0349">Heme</keyword>
<evidence type="ECO:0000256" key="4">
    <source>
        <dbReference type="ARBA" id="ARBA00023004"/>
    </source>
</evidence>
<evidence type="ECO:0000256" key="2">
    <source>
        <dbReference type="ARBA" id="ARBA00022617"/>
    </source>
</evidence>
<dbReference type="Gene3D" id="1.10.630.10">
    <property type="entry name" value="Cytochrome P450"/>
    <property type="match status" value="1"/>
</dbReference>
<dbReference type="InterPro" id="IPR036396">
    <property type="entry name" value="Cyt_P450_sf"/>
</dbReference>
<gene>
    <name evidence="5" type="ORF">BP5553_04370</name>
</gene>
<dbReference type="Proteomes" id="UP000254866">
    <property type="component" value="Unassembled WGS sequence"/>
</dbReference>
<keyword evidence="3" id="KW-0479">Metal-binding</keyword>
<dbReference type="GO" id="GO:0020037">
    <property type="term" value="F:heme binding"/>
    <property type="evidence" value="ECO:0007669"/>
    <property type="project" value="InterPro"/>
</dbReference>
<dbReference type="RefSeq" id="XP_031869593.1">
    <property type="nucleotide sequence ID" value="XM_032012993.1"/>
</dbReference>